<dbReference type="Proteomes" id="UP000004200">
    <property type="component" value="Unassembled WGS sequence"/>
</dbReference>
<protein>
    <submittedName>
        <fullName evidence="1">Uncharacterized protein</fullName>
    </submittedName>
</protein>
<proteinExistence type="predicted"/>
<sequence>MLTLLLVEHVGRNSAAYCAERQPAPYAAGSFRPPFFACSAPLRQPSQRSASRMRSCGAIRYRYCALRRARENRQHVGRNSAAYCAERQPAPYAAGSFRPPFFACSAPLRQPRQRSASLMRSYGAIRYRYCALHRARRDKQHVGRNSAAYCAERQPVPYAAGFFRPLFLDCSAPLRQPSQRSANRMRSCGAIRYRYCALRRARGRRRPC</sequence>
<comment type="caution">
    <text evidence="1">The sequence shown here is derived from an EMBL/GenBank/DDBJ whole genome shotgun (WGS) entry which is preliminary data.</text>
</comment>
<evidence type="ECO:0000313" key="2">
    <source>
        <dbReference type="Proteomes" id="UP000004200"/>
    </source>
</evidence>
<accession>G2DZL9</accession>
<dbReference type="AlphaFoldDB" id="G2DZL9"/>
<dbReference type="EMBL" id="AFWT01000008">
    <property type="protein sequence ID" value="EGV32246.1"/>
    <property type="molecule type" value="Genomic_DNA"/>
</dbReference>
<gene>
    <name evidence="1" type="ORF">ThidrDRAFT_1482</name>
</gene>
<organism evidence="1 2">
    <name type="scientific">Thiorhodococcus drewsii AZ1</name>
    <dbReference type="NCBI Taxonomy" id="765913"/>
    <lineage>
        <taxon>Bacteria</taxon>
        <taxon>Pseudomonadati</taxon>
        <taxon>Pseudomonadota</taxon>
        <taxon>Gammaproteobacteria</taxon>
        <taxon>Chromatiales</taxon>
        <taxon>Chromatiaceae</taxon>
        <taxon>Thiorhodococcus</taxon>
    </lineage>
</organism>
<keyword evidence="2" id="KW-1185">Reference proteome</keyword>
<name>G2DZL9_9GAMM</name>
<dbReference type="STRING" id="765913.ThidrDRAFT_1482"/>
<reference evidence="1 2" key="1">
    <citation type="submission" date="2011-06" db="EMBL/GenBank/DDBJ databases">
        <title>The draft genome of Thiorhodococcus drewsii AZ1.</title>
        <authorList>
            <consortium name="US DOE Joint Genome Institute (JGI-PGF)"/>
            <person name="Lucas S."/>
            <person name="Han J."/>
            <person name="Lapidus A."/>
            <person name="Cheng J.-F."/>
            <person name="Goodwin L."/>
            <person name="Pitluck S."/>
            <person name="Peters L."/>
            <person name="Land M.L."/>
            <person name="Hauser L."/>
            <person name="Vogl K."/>
            <person name="Liu Z."/>
            <person name="Imhoff J."/>
            <person name="Thiel V."/>
            <person name="Frigaard N.-U."/>
            <person name="Bryant D.A."/>
            <person name="Woyke T.J."/>
        </authorList>
    </citation>
    <scope>NUCLEOTIDE SEQUENCE [LARGE SCALE GENOMIC DNA]</scope>
    <source>
        <strain evidence="1 2">AZ1</strain>
    </source>
</reference>
<evidence type="ECO:0000313" key="1">
    <source>
        <dbReference type="EMBL" id="EGV32246.1"/>
    </source>
</evidence>